<sequence>GCIDKDGERWIKRVRWREQQREMDGDGGGWRELDGESDWERWMERGGWYEWRERWREVDGYRWMKRVGWRKRWRKVD</sequence>
<keyword evidence="2" id="KW-1185">Reference proteome</keyword>
<accession>A0A392RX29</accession>
<evidence type="ECO:0000313" key="1">
    <source>
        <dbReference type="EMBL" id="MCI41191.1"/>
    </source>
</evidence>
<reference evidence="1 2" key="1">
    <citation type="journal article" date="2018" name="Front. Plant Sci.">
        <title>Red Clover (Trifolium pratense) and Zigzag Clover (T. medium) - A Picture of Genomic Similarities and Differences.</title>
        <authorList>
            <person name="Dluhosova J."/>
            <person name="Istvanek J."/>
            <person name="Nedelnik J."/>
            <person name="Repkova J."/>
        </authorList>
    </citation>
    <scope>NUCLEOTIDE SEQUENCE [LARGE SCALE GENOMIC DNA]</scope>
    <source>
        <strain evidence="2">cv. 10/8</strain>
        <tissue evidence="1">Leaf</tissue>
    </source>
</reference>
<evidence type="ECO:0000313" key="2">
    <source>
        <dbReference type="Proteomes" id="UP000265520"/>
    </source>
</evidence>
<proteinExistence type="predicted"/>
<feature type="non-terminal residue" evidence="1">
    <location>
        <position position="1"/>
    </location>
</feature>
<organism evidence="1 2">
    <name type="scientific">Trifolium medium</name>
    <dbReference type="NCBI Taxonomy" id="97028"/>
    <lineage>
        <taxon>Eukaryota</taxon>
        <taxon>Viridiplantae</taxon>
        <taxon>Streptophyta</taxon>
        <taxon>Embryophyta</taxon>
        <taxon>Tracheophyta</taxon>
        <taxon>Spermatophyta</taxon>
        <taxon>Magnoliopsida</taxon>
        <taxon>eudicotyledons</taxon>
        <taxon>Gunneridae</taxon>
        <taxon>Pentapetalae</taxon>
        <taxon>rosids</taxon>
        <taxon>fabids</taxon>
        <taxon>Fabales</taxon>
        <taxon>Fabaceae</taxon>
        <taxon>Papilionoideae</taxon>
        <taxon>50 kb inversion clade</taxon>
        <taxon>NPAAA clade</taxon>
        <taxon>Hologalegina</taxon>
        <taxon>IRL clade</taxon>
        <taxon>Trifolieae</taxon>
        <taxon>Trifolium</taxon>
    </lineage>
</organism>
<protein>
    <submittedName>
        <fullName evidence="1">Uncharacterized protein</fullName>
    </submittedName>
</protein>
<name>A0A392RX29_9FABA</name>
<dbReference type="EMBL" id="LXQA010289076">
    <property type="protein sequence ID" value="MCI41191.1"/>
    <property type="molecule type" value="Genomic_DNA"/>
</dbReference>
<comment type="caution">
    <text evidence="1">The sequence shown here is derived from an EMBL/GenBank/DDBJ whole genome shotgun (WGS) entry which is preliminary data.</text>
</comment>
<dbReference type="AlphaFoldDB" id="A0A392RX29"/>
<dbReference type="Proteomes" id="UP000265520">
    <property type="component" value="Unassembled WGS sequence"/>
</dbReference>